<dbReference type="OrthoDB" id="10054666at2759"/>
<dbReference type="STRING" id="299467.A0A443SM11"/>
<gene>
    <name evidence="1" type="ORF">B4U80_04926</name>
</gene>
<dbReference type="Proteomes" id="UP000288716">
    <property type="component" value="Unassembled WGS sequence"/>
</dbReference>
<dbReference type="EMBL" id="NCKV01001309">
    <property type="protein sequence ID" value="RWS28571.1"/>
    <property type="molecule type" value="Genomic_DNA"/>
</dbReference>
<reference evidence="1 2" key="1">
    <citation type="journal article" date="2018" name="Gigascience">
        <title>Genomes of trombidid mites reveal novel predicted allergens and laterally-transferred genes associated with secondary metabolism.</title>
        <authorList>
            <person name="Dong X."/>
            <person name="Chaisiri K."/>
            <person name="Xia D."/>
            <person name="Armstrong S.D."/>
            <person name="Fang Y."/>
            <person name="Donnelly M.J."/>
            <person name="Kadowaki T."/>
            <person name="McGarry J.W."/>
            <person name="Darby A.C."/>
            <person name="Makepeace B.L."/>
        </authorList>
    </citation>
    <scope>NUCLEOTIDE SEQUENCE [LARGE SCALE GENOMIC DNA]</scope>
    <source>
        <strain evidence="1">UoL-UT</strain>
    </source>
</reference>
<keyword evidence="2" id="KW-1185">Reference proteome</keyword>
<protein>
    <submittedName>
        <fullName evidence="1">Voltage-dependent calcium channel subunit alpha-2/delta-3-like protein</fullName>
    </submittedName>
</protein>
<organism evidence="1 2">
    <name type="scientific">Leptotrombidium deliense</name>
    <dbReference type="NCBI Taxonomy" id="299467"/>
    <lineage>
        <taxon>Eukaryota</taxon>
        <taxon>Metazoa</taxon>
        <taxon>Ecdysozoa</taxon>
        <taxon>Arthropoda</taxon>
        <taxon>Chelicerata</taxon>
        <taxon>Arachnida</taxon>
        <taxon>Acari</taxon>
        <taxon>Acariformes</taxon>
        <taxon>Trombidiformes</taxon>
        <taxon>Prostigmata</taxon>
        <taxon>Anystina</taxon>
        <taxon>Parasitengona</taxon>
        <taxon>Trombiculoidea</taxon>
        <taxon>Trombiculidae</taxon>
        <taxon>Leptotrombidium</taxon>
    </lineage>
</organism>
<sequence length="86" mass="9632">LQINCAFLFAKVRSSKILGVAGVDVPIHQIMRYTPAFKLRSISKLQRIITECVSVLQLGVNGYSFAINNNGYVLYHPNLRPLVNQT</sequence>
<dbReference type="Gene3D" id="3.30.450.20">
    <property type="entry name" value="PAS domain"/>
    <property type="match status" value="1"/>
</dbReference>
<name>A0A443SM11_9ACAR</name>
<evidence type="ECO:0000313" key="2">
    <source>
        <dbReference type="Proteomes" id="UP000288716"/>
    </source>
</evidence>
<dbReference type="VEuPathDB" id="VectorBase:LDEU003467"/>
<accession>A0A443SM11</accession>
<proteinExistence type="predicted"/>
<comment type="caution">
    <text evidence="1">The sequence shown here is derived from an EMBL/GenBank/DDBJ whole genome shotgun (WGS) entry which is preliminary data.</text>
</comment>
<dbReference type="AlphaFoldDB" id="A0A443SM11"/>
<feature type="non-terminal residue" evidence="1">
    <location>
        <position position="1"/>
    </location>
</feature>
<evidence type="ECO:0000313" key="1">
    <source>
        <dbReference type="EMBL" id="RWS28571.1"/>
    </source>
</evidence>